<accession>A0ABW2UPU4</accession>
<proteinExistence type="predicted"/>
<reference evidence="3" key="1">
    <citation type="journal article" date="2019" name="Int. J. Syst. Evol. Microbiol.">
        <title>The Global Catalogue of Microorganisms (GCM) 10K type strain sequencing project: providing services to taxonomists for standard genome sequencing and annotation.</title>
        <authorList>
            <consortium name="The Broad Institute Genomics Platform"/>
            <consortium name="The Broad Institute Genome Sequencing Center for Infectious Disease"/>
            <person name="Wu L."/>
            <person name="Ma J."/>
        </authorList>
    </citation>
    <scope>NUCLEOTIDE SEQUENCE [LARGE SCALE GENOMIC DNA]</scope>
    <source>
        <strain evidence="3">JCM 30234</strain>
    </source>
</reference>
<organism evidence="2 3">
    <name type="scientific">Lentibacillus kimchii</name>
    <dbReference type="NCBI Taxonomy" id="1542911"/>
    <lineage>
        <taxon>Bacteria</taxon>
        <taxon>Bacillati</taxon>
        <taxon>Bacillota</taxon>
        <taxon>Bacilli</taxon>
        <taxon>Bacillales</taxon>
        <taxon>Bacillaceae</taxon>
        <taxon>Lentibacillus</taxon>
    </lineage>
</organism>
<sequence length="82" mass="9605">MDIRSCGSGPPAADIQKRYEEALQAMPKSQLQGLEQRRQEMQFLNLTHFLPMLMDRSNRLSVRAGLEVRTPFCDHRLVQYLW</sequence>
<dbReference type="Proteomes" id="UP001596620">
    <property type="component" value="Unassembled WGS sequence"/>
</dbReference>
<protein>
    <submittedName>
        <fullName evidence="2">Asparagine synthase-related protein</fullName>
    </submittedName>
</protein>
<dbReference type="InterPro" id="IPR014729">
    <property type="entry name" value="Rossmann-like_a/b/a_fold"/>
</dbReference>
<dbReference type="Gene3D" id="3.40.50.620">
    <property type="entry name" value="HUPs"/>
    <property type="match status" value="1"/>
</dbReference>
<dbReference type="EMBL" id="JBHTGR010000002">
    <property type="protein sequence ID" value="MFC7745947.1"/>
    <property type="molecule type" value="Genomic_DNA"/>
</dbReference>
<name>A0ABW2UPU4_9BACI</name>
<dbReference type="InterPro" id="IPR001962">
    <property type="entry name" value="Asn_synthase"/>
</dbReference>
<dbReference type="Pfam" id="PF00733">
    <property type="entry name" value="Asn_synthase"/>
    <property type="match status" value="1"/>
</dbReference>
<evidence type="ECO:0000313" key="3">
    <source>
        <dbReference type="Proteomes" id="UP001596620"/>
    </source>
</evidence>
<feature type="domain" description="Asparagine synthetase" evidence="1">
    <location>
        <begin position="15"/>
        <end position="82"/>
    </location>
</feature>
<dbReference type="SUPFAM" id="SSF52402">
    <property type="entry name" value="Adenine nucleotide alpha hydrolases-like"/>
    <property type="match status" value="1"/>
</dbReference>
<evidence type="ECO:0000259" key="1">
    <source>
        <dbReference type="Pfam" id="PF00733"/>
    </source>
</evidence>
<keyword evidence="3" id="KW-1185">Reference proteome</keyword>
<evidence type="ECO:0000313" key="2">
    <source>
        <dbReference type="EMBL" id="MFC7745947.1"/>
    </source>
</evidence>
<comment type="caution">
    <text evidence="2">The sequence shown here is derived from an EMBL/GenBank/DDBJ whole genome shotgun (WGS) entry which is preliminary data.</text>
</comment>
<dbReference type="RefSeq" id="WP_382357498.1">
    <property type="nucleotide sequence ID" value="NZ_JBHTGR010000002.1"/>
</dbReference>
<gene>
    <name evidence="2" type="ORF">ACFQU8_01645</name>
</gene>